<evidence type="ECO:0000256" key="8">
    <source>
        <dbReference type="SAM" id="MobiDB-lite"/>
    </source>
</evidence>
<dbReference type="PROSITE" id="PS00411">
    <property type="entry name" value="KINESIN_MOTOR_1"/>
    <property type="match status" value="1"/>
</dbReference>
<dbReference type="PANTHER" id="PTHR47968:SF13">
    <property type="entry name" value="KINESIN-LIKE PROTEIN KIF19 ISOFORM X1"/>
    <property type="match status" value="1"/>
</dbReference>
<organism evidence="10 11">
    <name type="scientific">Phytophthora lilii</name>
    <dbReference type="NCBI Taxonomy" id="2077276"/>
    <lineage>
        <taxon>Eukaryota</taxon>
        <taxon>Sar</taxon>
        <taxon>Stramenopiles</taxon>
        <taxon>Oomycota</taxon>
        <taxon>Peronosporomycetes</taxon>
        <taxon>Peronosporales</taxon>
        <taxon>Peronosporaceae</taxon>
        <taxon>Phytophthora</taxon>
    </lineage>
</organism>
<dbReference type="GO" id="GO:0008017">
    <property type="term" value="F:microtubule binding"/>
    <property type="evidence" value="ECO:0007669"/>
    <property type="project" value="InterPro"/>
</dbReference>
<dbReference type="PROSITE" id="PS50067">
    <property type="entry name" value="KINESIN_MOTOR_2"/>
    <property type="match status" value="1"/>
</dbReference>
<evidence type="ECO:0000256" key="3">
    <source>
        <dbReference type="ARBA" id="ARBA00022840"/>
    </source>
</evidence>
<keyword evidence="2 6" id="KW-0547">Nucleotide-binding</keyword>
<evidence type="ECO:0000313" key="10">
    <source>
        <dbReference type="EMBL" id="GMF13086.1"/>
    </source>
</evidence>
<dbReference type="AlphaFoldDB" id="A0A9W6WPZ0"/>
<dbReference type="GO" id="GO:0003777">
    <property type="term" value="F:microtubule motor activity"/>
    <property type="evidence" value="ECO:0007669"/>
    <property type="project" value="InterPro"/>
</dbReference>
<feature type="domain" description="Kinesin motor" evidence="9">
    <location>
        <begin position="116"/>
        <end position="518"/>
    </location>
</feature>
<dbReference type="GO" id="GO:0007018">
    <property type="term" value="P:microtubule-based movement"/>
    <property type="evidence" value="ECO:0007669"/>
    <property type="project" value="InterPro"/>
</dbReference>
<feature type="compositionally biased region" description="Low complexity" evidence="8">
    <location>
        <begin position="580"/>
        <end position="590"/>
    </location>
</feature>
<accession>A0A9W6WPZ0</accession>
<dbReference type="Pfam" id="PF00225">
    <property type="entry name" value="Kinesin"/>
    <property type="match status" value="1"/>
</dbReference>
<feature type="region of interest" description="Disordered" evidence="8">
    <location>
        <begin position="568"/>
        <end position="597"/>
    </location>
</feature>
<dbReference type="PRINTS" id="PR00380">
    <property type="entry name" value="KINESINHEAVY"/>
</dbReference>
<evidence type="ECO:0000256" key="6">
    <source>
        <dbReference type="PROSITE-ProRule" id="PRU00283"/>
    </source>
</evidence>
<feature type="compositionally biased region" description="Basic residues" evidence="8">
    <location>
        <begin position="931"/>
        <end position="946"/>
    </location>
</feature>
<comment type="similarity">
    <text evidence="6 7">Belongs to the TRAFAC class myosin-kinesin ATPase superfamily. Kinesin family.</text>
</comment>
<feature type="binding site" evidence="6">
    <location>
        <begin position="239"/>
        <end position="246"/>
    </location>
    <ligand>
        <name>ATP</name>
        <dbReference type="ChEBI" id="CHEBI:30616"/>
    </ligand>
</feature>
<evidence type="ECO:0000256" key="2">
    <source>
        <dbReference type="ARBA" id="ARBA00022741"/>
    </source>
</evidence>
<dbReference type="GO" id="GO:0005524">
    <property type="term" value="F:ATP binding"/>
    <property type="evidence" value="ECO:0007669"/>
    <property type="project" value="UniProtKB-UniRule"/>
</dbReference>
<dbReference type="Proteomes" id="UP001165083">
    <property type="component" value="Unassembled WGS sequence"/>
</dbReference>
<dbReference type="InterPro" id="IPR027640">
    <property type="entry name" value="Kinesin-like_fam"/>
</dbReference>
<dbReference type="InterPro" id="IPR036961">
    <property type="entry name" value="Kinesin_motor_dom_sf"/>
</dbReference>
<evidence type="ECO:0000313" key="11">
    <source>
        <dbReference type="Proteomes" id="UP001165083"/>
    </source>
</evidence>
<protein>
    <recommendedName>
        <fullName evidence="7">Kinesin-like protein</fullName>
    </recommendedName>
</protein>
<evidence type="ECO:0000259" key="9">
    <source>
        <dbReference type="PROSITE" id="PS50067"/>
    </source>
</evidence>
<dbReference type="InterPro" id="IPR001752">
    <property type="entry name" value="Kinesin_motor_dom"/>
</dbReference>
<dbReference type="EMBL" id="BSXW01000142">
    <property type="protein sequence ID" value="GMF13086.1"/>
    <property type="molecule type" value="Genomic_DNA"/>
</dbReference>
<gene>
    <name evidence="10" type="ORF">Plil01_000360000</name>
</gene>
<keyword evidence="4" id="KW-0175">Coiled coil</keyword>
<dbReference type="OrthoDB" id="3176171at2759"/>
<evidence type="ECO:0000256" key="4">
    <source>
        <dbReference type="ARBA" id="ARBA00023054"/>
    </source>
</evidence>
<feature type="region of interest" description="Disordered" evidence="8">
    <location>
        <begin position="1"/>
        <end position="24"/>
    </location>
</feature>
<keyword evidence="1 7" id="KW-0493">Microtubule</keyword>
<dbReference type="InterPro" id="IPR027417">
    <property type="entry name" value="P-loop_NTPase"/>
</dbReference>
<reference evidence="10" key="1">
    <citation type="submission" date="2023-04" db="EMBL/GenBank/DDBJ databases">
        <title>Phytophthora lilii NBRC 32176.</title>
        <authorList>
            <person name="Ichikawa N."/>
            <person name="Sato H."/>
            <person name="Tonouchi N."/>
        </authorList>
    </citation>
    <scope>NUCLEOTIDE SEQUENCE</scope>
    <source>
        <strain evidence="10">NBRC 32176</strain>
    </source>
</reference>
<dbReference type="SUPFAM" id="SSF52540">
    <property type="entry name" value="P-loop containing nucleoside triphosphate hydrolases"/>
    <property type="match status" value="1"/>
</dbReference>
<dbReference type="PANTHER" id="PTHR47968">
    <property type="entry name" value="CENTROMERE PROTEIN E"/>
    <property type="match status" value="1"/>
</dbReference>
<proteinExistence type="inferred from homology"/>
<keyword evidence="11" id="KW-1185">Reference proteome</keyword>
<keyword evidence="5 6" id="KW-0505">Motor protein</keyword>
<feature type="compositionally biased region" description="Polar residues" evidence="8">
    <location>
        <begin position="1"/>
        <end position="10"/>
    </location>
</feature>
<evidence type="ECO:0000256" key="5">
    <source>
        <dbReference type="ARBA" id="ARBA00023175"/>
    </source>
</evidence>
<dbReference type="InterPro" id="IPR019821">
    <property type="entry name" value="Kinesin_motor_CS"/>
</dbReference>
<dbReference type="Gene3D" id="3.40.850.10">
    <property type="entry name" value="Kinesin motor domain"/>
    <property type="match status" value="1"/>
</dbReference>
<dbReference type="SMART" id="SM00129">
    <property type="entry name" value="KISc"/>
    <property type="match status" value="1"/>
</dbReference>
<feature type="compositionally biased region" description="Basic and acidic residues" evidence="8">
    <location>
        <begin position="568"/>
        <end position="579"/>
    </location>
</feature>
<comment type="caution">
    <text evidence="10">The sequence shown here is derived from an EMBL/GenBank/DDBJ whole genome shotgun (WGS) entry which is preliminary data.</text>
</comment>
<feature type="region of interest" description="Disordered" evidence="8">
    <location>
        <begin position="381"/>
        <end position="405"/>
    </location>
</feature>
<evidence type="ECO:0000256" key="1">
    <source>
        <dbReference type="ARBA" id="ARBA00022701"/>
    </source>
</evidence>
<evidence type="ECO:0000256" key="7">
    <source>
        <dbReference type="RuleBase" id="RU000394"/>
    </source>
</evidence>
<name>A0A9W6WPZ0_9STRA</name>
<keyword evidence="3 6" id="KW-0067">ATP-binding</keyword>
<dbReference type="GO" id="GO:0005874">
    <property type="term" value="C:microtubule"/>
    <property type="evidence" value="ECO:0007669"/>
    <property type="project" value="UniProtKB-KW"/>
</dbReference>
<sequence>MAAANQSHFTNRAPMSLGRDAGLSQSTSDSAPLFLLSPVALRPMTSHARIEGGALYTSGEREVTDLRPIPRKNFLPQLAAKTAVVDTDDSSGGEASTEEDTDTDTYRQKMWAGQANILVTVRLRPLLSHDRDREEIVKVLGNKEVVVSTRSPGGLMESMLSANSPVRRYTMHPLRKPRHASASPSVSSGVSGARTREKRYAFDYVFSPHDGQQKVYQHTTKFLIHGVLNGFNATVFAYGCTGAGKTYTMFGTPEEPGIMARTLGDLFRNIERVHADPAGRAQYRVTVSFLEVYNENIRDLLSASSSCSSASSMPTSEFLDLREDPIRGSVVAGLSEVEANNAQDVMKLLRRGNKYRSQESTAANSVSSRSHAVLQVHIEQQEKLHQGDSASDPEDSSPLCDDKDPNDMEVKFGKLSLVDLAGSERAAVTQNRGQRLLEGANINRSLLALGNCINALGEKGASASGSFVPYRDSKLTRLLKDSLGGNCRTVMIANVSLAVSSVEETLNTLKYANRAKNIKTTVRRNIVDSDQATLNQNSLVANLQEEIVTLKRALLQQQQQAETVRSSLESEARWVENKKSTGSATNGNNNSEEEDWKTAKLREARQYITESFQERGRLHHALLKLEHQTQQSTPALDTGPNVQQSEVSLIPEPQTQEATTTTNSTLAMSPRAKCEVGKVASEAENKTVNDQKLISLARDREVLVQQLARNERAMDEFRRGIEQSPLMERNELIREVLIMEYRIGNLEIDKMRLQTMRDLQVGSIASLPDQYENNDELRTESFDTRIISNSVAGENVLHLNLPALNSASPLPQSSERDSVRVCLPEIKSSKTSSGRGGFLEELREHFYPSKSNSHRDNHQQVVGTVAASPVTYHKHWGLHLNNASLPYIRLKKKNPVPLYVEPTTSGSLAAVISLGKSPSTTSLAEPYLKSLKNRHKPPRGSRKHSSHDKSSQPLR</sequence>
<feature type="region of interest" description="Disordered" evidence="8">
    <location>
        <begin position="918"/>
        <end position="955"/>
    </location>
</feature>